<dbReference type="PROSITE" id="PS51683">
    <property type="entry name" value="SAM_OMT_II"/>
    <property type="match status" value="1"/>
</dbReference>
<dbReference type="InterPro" id="IPR036390">
    <property type="entry name" value="WH_DNA-bd_sf"/>
</dbReference>
<evidence type="ECO:0000256" key="2">
    <source>
        <dbReference type="ARBA" id="ARBA00022679"/>
    </source>
</evidence>
<dbReference type="AlphaFoldDB" id="A0A319EGC4"/>
<evidence type="ECO:0000313" key="6">
    <source>
        <dbReference type="Proteomes" id="UP000248423"/>
    </source>
</evidence>
<dbReference type="GO" id="GO:0032259">
    <property type="term" value="P:methylation"/>
    <property type="evidence" value="ECO:0007669"/>
    <property type="project" value="UniProtKB-KW"/>
</dbReference>
<proteinExistence type="predicted"/>
<dbReference type="InterPro" id="IPR029063">
    <property type="entry name" value="SAM-dependent_MTases_sf"/>
</dbReference>
<dbReference type="PANTHER" id="PTHR43712">
    <property type="entry name" value="PUTATIVE (AFU_ORTHOLOGUE AFUA_4G14580)-RELATED"/>
    <property type="match status" value="1"/>
</dbReference>
<sequence length="429" mass="48144">MSPQSIRELAGEILTLCTQLEQSCNESGIPPPNLSAGGKTDFWSDSEVTPTRTTALGLLDQLTTLLQGPHDFLHEFVSTNWDHGALYVFLQSHTLEHIAQSGQASLHDLSTQSGIPEDKLIRILGLLRCRHIVAEPEKDAFTLTTVSEELLKDGDFRAWVEFQLFETRVASAHLADALSHKPNGYADGMSGFKEGWGMEMYDWHAQYPDKGERFRRAMRGVSRALDPADSLLENWIKLHPPTGRTKIVEIGGRYGFASVSLVQKHPDLSFEVRCDSQDFLDRGSALVPSVCGDRIAFSHCPSLLDYSPADDSHTGWIYVIRNLFWNWPDEDIVRLLRTLQRASGPSTRILVTDGVSPISGEFPPHEEIAYRRRDVTTMTMHNMKQRTQEEWMALFGNVGEGVQVETTFERSSHVCKGLWEIRFGGEDGS</sequence>
<dbReference type="VEuPathDB" id="FungiDB:BO78DRAFT_415888"/>
<evidence type="ECO:0000259" key="4">
    <source>
        <dbReference type="Pfam" id="PF00891"/>
    </source>
</evidence>
<dbReference type="PANTHER" id="PTHR43712:SF12">
    <property type="entry name" value="STERIGMATOCYSTIN 8-O-METHYLTRANSFERASE"/>
    <property type="match status" value="1"/>
</dbReference>
<dbReference type="EMBL" id="KZ826328">
    <property type="protein sequence ID" value="PYI09337.1"/>
    <property type="molecule type" value="Genomic_DNA"/>
</dbReference>
<protein>
    <submittedName>
        <fullName evidence="5">S-adenosyl-L-methionine-dependent methyltransferase</fullName>
    </submittedName>
</protein>
<organism evidence="5 6">
    <name type="scientific">Aspergillus sclerotiicarbonarius (strain CBS 121057 / IBT 28362)</name>
    <dbReference type="NCBI Taxonomy" id="1448318"/>
    <lineage>
        <taxon>Eukaryota</taxon>
        <taxon>Fungi</taxon>
        <taxon>Dikarya</taxon>
        <taxon>Ascomycota</taxon>
        <taxon>Pezizomycotina</taxon>
        <taxon>Eurotiomycetes</taxon>
        <taxon>Eurotiomycetidae</taxon>
        <taxon>Eurotiales</taxon>
        <taxon>Aspergillaceae</taxon>
        <taxon>Aspergillus</taxon>
        <taxon>Aspergillus subgen. Circumdati</taxon>
    </lineage>
</organism>
<keyword evidence="2 5" id="KW-0808">Transferase</keyword>
<dbReference type="Gene3D" id="1.10.10.10">
    <property type="entry name" value="Winged helix-like DNA-binding domain superfamily/Winged helix DNA-binding domain"/>
    <property type="match status" value="1"/>
</dbReference>
<dbReference type="InterPro" id="IPR016461">
    <property type="entry name" value="COMT-like"/>
</dbReference>
<dbReference type="OrthoDB" id="1606438at2759"/>
<dbReference type="Proteomes" id="UP000248423">
    <property type="component" value="Unassembled WGS sequence"/>
</dbReference>
<accession>A0A319EGC4</accession>
<evidence type="ECO:0000256" key="3">
    <source>
        <dbReference type="ARBA" id="ARBA00022691"/>
    </source>
</evidence>
<keyword evidence="1 5" id="KW-0489">Methyltransferase</keyword>
<dbReference type="GO" id="GO:0044550">
    <property type="term" value="P:secondary metabolite biosynthetic process"/>
    <property type="evidence" value="ECO:0007669"/>
    <property type="project" value="UniProtKB-ARBA"/>
</dbReference>
<dbReference type="GO" id="GO:0008171">
    <property type="term" value="F:O-methyltransferase activity"/>
    <property type="evidence" value="ECO:0007669"/>
    <property type="project" value="InterPro"/>
</dbReference>
<feature type="domain" description="O-methyltransferase C-terminal" evidence="4">
    <location>
        <begin position="173"/>
        <end position="399"/>
    </location>
</feature>
<keyword evidence="3" id="KW-0949">S-adenosyl-L-methionine</keyword>
<reference evidence="5 6" key="1">
    <citation type="submission" date="2018-02" db="EMBL/GenBank/DDBJ databases">
        <title>The genomes of Aspergillus section Nigri reveals drivers in fungal speciation.</title>
        <authorList>
            <consortium name="DOE Joint Genome Institute"/>
            <person name="Vesth T.C."/>
            <person name="Nybo J."/>
            <person name="Theobald S."/>
            <person name="Brandl J."/>
            <person name="Frisvad J.C."/>
            <person name="Nielsen K.F."/>
            <person name="Lyhne E.K."/>
            <person name="Kogle M.E."/>
            <person name="Kuo A."/>
            <person name="Riley R."/>
            <person name="Clum A."/>
            <person name="Nolan M."/>
            <person name="Lipzen A."/>
            <person name="Salamov A."/>
            <person name="Henrissat B."/>
            <person name="Wiebenga A."/>
            <person name="De vries R.P."/>
            <person name="Grigoriev I.V."/>
            <person name="Mortensen U.H."/>
            <person name="Andersen M.R."/>
            <person name="Baker S.E."/>
        </authorList>
    </citation>
    <scope>NUCLEOTIDE SEQUENCE [LARGE SCALE GENOMIC DNA]</scope>
    <source>
        <strain evidence="5 6">CBS 121057</strain>
    </source>
</reference>
<dbReference type="InterPro" id="IPR036388">
    <property type="entry name" value="WH-like_DNA-bd_sf"/>
</dbReference>
<dbReference type="InterPro" id="IPR001077">
    <property type="entry name" value="COMT_C"/>
</dbReference>
<dbReference type="Gene3D" id="3.40.50.150">
    <property type="entry name" value="Vaccinia Virus protein VP39"/>
    <property type="match status" value="1"/>
</dbReference>
<evidence type="ECO:0000313" key="5">
    <source>
        <dbReference type="EMBL" id="PYI09337.1"/>
    </source>
</evidence>
<evidence type="ECO:0000256" key="1">
    <source>
        <dbReference type="ARBA" id="ARBA00022603"/>
    </source>
</evidence>
<gene>
    <name evidence="5" type="ORF">BO78DRAFT_415888</name>
</gene>
<keyword evidence="6" id="KW-1185">Reference proteome</keyword>
<name>A0A319EGC4_ASPSB</name>
<dbReference type="SUPFAM" id="SSF53335">
    <property type="entry name" value="S-adenosyl-L-methionine-dependent methyltransferases"/>
    <property type="match status" value="1"/>
</dbReference>
<dbReference type="Pfam" id="PF00891">
    <property type="entry name" value="Methyltransf_2"/>
    <property type="match status" value="1"/>
</dbReference>
<dbReference type="SUPFAM" id="SSF46785">
    <property type="entry name" value="Winged helix' DNA-binding domain"/>
    <property type="match status" value="1"/>
</dbReference>